<keyword evidence="3" id="KW-0314">Glutamate biosynthesis</keyword>
<dbReference type="RefSeq" id="WP_209138908.1">
    <property type="nucleotide sequence ID" value="NZ_JAGHKO010000001.1"/>
</dbReference>
<dbReference type="InterPro" id="IPR006005">
    <property type="entry name" value="Glut_synth_ssu1"/>
</dbReference>
<comment type="caution">
    <text evidence="7">The sequence shown here is derived from an EMBL/GenBank/DDBJ whole genome shotgun (WGS) entry which is preliminary data.</text>
</comment>
<evidence type="ECO:0000256" key="3">
    <source>
        <dbReference type="ARBA" id="ARBA00023164"/>
    </source>
</evidence>
<keyword evidence="1" id="KW-0028">Amino-acid biosynthesis</keyword>
<feature type="domain" description="Dihydroprymidine dehydrogenase" evidence="6">
    <location>
        <begin position="24"/>
        <end position="130"/>
    </location>
</feature>
<dbReference type="PANTHER" id="PTHR43100:SF1">
    <property type="entry name" value="GLUTAMATE SYNTHASE [NADPH] SMALL CHAIN"/>
    <property type="match status" value="1"/>
</dbReference>
<dbReference type="InterPro" id="IPR028261">
    <property type="entry name" value="DPD_II"/>
</dbReference>
<dbReference type="InterPro" id="IPR023753">
    <property type="entry name" value="FAD/NAD-binding_dom"/>
</dbReference>
<dbReference type="Gene3D" id="1.10.1060.10">
    <property type="entry name" value="Alpha-helical ferredoxin"/>
    <property type="match status" value="1"/>
</dbReference>
<reference evidence="7 8" key="1">
    <citation type="submission" date="2021-03" db="EMBL/GenBank/DDBJ databases">
        <title>Assistant Professor.</title>
        <authorList>
            <person name="Huq M.A."/>
        </authorList>
    </citation>
    <scope>NUCLEOTIDE SEQUENCE [LARGE SCALE GENOMIC DNA]</scope>
    <source>
        <strain evidence="7 8">MAH-29</strain>
    </source>
</reference>
<evidence type="ECO:0000256" key="1">
    <source>
        <dbReference type="ARBA" id="ARBA00022605"/>
    </source>
</evidence>
<name>A0ABS3YSJ5_9BACT</name>
<evidence type="ECO:0000313" key="7">
    <source>
        <dbReference type="EMBL" id="MBO9200873.1"/>
    </source>
</evidence>
<dbReference type="InterPro" id="IPR009051">
    <property type="entry name" value="Helical_ferredxn"/>
</dbReference>
<dbReference type="InterPro" id="IPR051394">
    <property type="entry name" value="Glutamate_Synthase"/>
</dbReference>
<evidence type="ECO:0000256" key="4">
    <source>
        <dbReference type="ARBA" id="ARBA00029440"/>
    </source>
</evidence>
<dbReference type="NCBIfam" id="TIGR01317">
    <property type="entry name" value="GOGAT_sm_gam"/>
    <property type="match status" value="1"/>
</dbReference>
<dbReference type="SUPFAM" id="SSF51971">
    <property type="entry name" value="Nucleotide-binding domain"/>
    <property type="match status" value="2"/>
</dbReference>
<dbReference type="Pfam" id="PF07992">
    <property type="entry name" value="Pyr_redox_2"/>
    <property type="match status" value="1"/>
</dbReference>
<sequence>MGKPTGFLEFTRELPGKKPVEERLKDYNEFVERYSDEKLNQQSARCMNCGVPFCHSGCPLGNVIPEFNDAVYRKSWQEAYDILTSTNNFPEFTGRICPAPCESACVLGINQPAITIEEIEKHIIEIAFDKGFVKPRKPHVRTGKKVAVIGSGPAGLAAAAQLNYAGHSVTVFERDDKPGGLLRYGIPDFKLEKWVIDRRIKLMEEEGVTFRCHANVGVNVRINDLLREYHAIVLAGGSTVPRDLKIPGRELKGVYYAMQFLKQQNKRNAGLDPLADANIESNIFSENLLATNKNVVVIGGGDTGSDCVGTSNRHKAKSVTQFELLPKPPEGRNEFMPWPSFPMILKTSSSHEEGANRHWAIATKEFVGDKKGNLKALKVVDLEWQVTEDGKPAQFVEKPGSERELPCELALLAMGFVHPQHEGLLGELGVDLDSRGNVRATEKEYKTSINKVFVAGDMRRGQSLVVWAISEGRECARKVDEFLNEGVSYLESKDQNIVLAI</sequence>
<dbReference type="Gene3D" id="3.50.50.60">
    <property type="entry name" value="FAD/NAD(P)-binding domain"/>
    <property type="match status" value="2"/>
</dbReference>
<keyword evidence="8" id="KW-1185">Reference proteome</keyword>
<organism evidence="7 8">
    <name type="scientific">Niastella soli</name>
    <dbReference type="NCBI Taxonomy" id="2821487"/>
    <lineage>
        <taxon>Bacteria</taxon>
        <taxon>Pseudomonadati</taxon>
        <taxon>Bacteroidota</taxon>
        <taxon>Chitinophagia</taxon>
        <taxon>Chitinophagales</taxon>
        <taxon>Chitinophagaceae</taxon>
        <taxon>Niastella</taxon>
    </lineage>
</organism>
<proteinExistence type="predicted"/>
<feature type="domain" description="FAD/NAD(P)-binding" evidence="5">
    <location>
        <begin position="144"/>
        <end position="472"/>
    </location>
</feature>
<evidence type="ECO:0000259" key="6">
    <source>
        <dbReference type="Pfam" id="PF14691"/>
    </source>
</evidence>
<evidence type="ECO:0000259" key="5">
    <source>
        <dbReference type="Pfam" id="PF07992"/>
    </source>
</evidence>
<gene>
    <name evidence="7" type="ORF">J7I42_11405</name>
</gene>
<protein>
    <submittedName>
        <fullName evidence="7">Glutamate synthase subunit beta</fullName>
    </submittedName>
</protein>
<dbReference type="EMBL" id="JAGHKO010000001">
    <property type="protein sequence ID" value="MBO9200873.1"/>
    <property type="molecule type" value="Genomic_DNA"/>
</dbReference>
<accession>A0ABS3YSJ5</accession>
<evidence type="ECO:0000313" key="8">
    <source>
        <dbReference type="Proteomes" id="UP000677244"/>
    </source>
</evidence>
<dbReference type="InterPro" id="IPR036188">
    <property type="entry name" value="FAD/NAD-bd_sf"/>
</dbReference>
<dbReference type="Pfam" id="PF14691">
    <property type="entry name" value="Fer4_20"/>
    <property type="match status" value="1"/>
</dbReference>
<dbReference type="Proteomes" id="UP000677244">
    <property type="component" value="Unassembled WGS sequence"/>
</dbReference>
<dbReference type="SUPFAM" id="SSF46548">
    <property type="entry name" value="alpha-helical ferredoxin"/>
    <property type="match status" value="1"/>
</dbReference>
<evidence type="ECO:0000256" key="2">
    <source>
        <dbReference type="ARBA" id="ARBA00023002"/>
    </source>
</evidence>
<keyword evidence="2" id="KW-0560">Oxidoreductase</keyword>
<comment type="pathway">
    <text evidence="4">Amino-acid biosynthesis.</text>
</comment>
<dbReference type="PANTHER" id="PTHR43100">
    <property type="entry name" value="GLUTAMATE SYNTHASE [NADPH] SMALL CHAIN"/>
    <property type="match status" value="1"/>
</dbReference>
<dbReference type="PRINTS" id="PR00419">
    <property type="entry name" value="ADXRDTASE"/>
</dbReference>